<gene>
    <name evidence="2" type="ORF">CEXT_499991</name>
</gene>
<feature type="compositionally biased region" description="Low complexity" evidence="1">
    <location>
        <begin position="22"/>
        <end position="37"/>
    </location>
</feature>
<protein>
    <submittedName>
        <fullName evidence="2">Uncharacterized protein</fullName>
    </submittedName>
</protein>
<dbReference type="Proteomes" id="UP001054945">
    <property type="component" value="Unassembled WGS sequence"/>
</dbReference>
<sequence length="104" mass="11417">MVKHSNPFKAIMGSRTSKRRSSTAVSTSTSTSTNTNGTTQFTVHAFFKLLIMPLLSKPLSPTAVNSGMQGIKAMQRFLRNSLMGAMLCFTKCLHCSFTYSNSEK</sequence>
<organism evidence="2 3">
    <name type="scientific">Caerostris extrusa</name>
    <name type="common">Bark spider</name>
    <name type="synonym">Caerostris bankana</name>
    <dbReference type="NCBI Taxonomy" id="172846"/>
    <lineage>
        <taxon>Eukaryota</taxon>
        <taxon>Metazoa</taxon>
        <taxon>Ecdysozoa</taxon>
        <taxon>Arthropoda</taxon>
        <taxon>Chelicerata</taxon>
        <taxon>Arachnida</taxon>
        <taxon>Araneae</taxon>
        <taxon>Araneomorphae</taxon>
        <taxon>Entelegynae</taxon>
        <taxon>Araneoidea</taxon>
        <taxon>Araneidae</taxon>
        <taxon>Caerostris</taxon>
    </lineage>
</organism>
<proteinExistence type="predicted"/>
<dbReference type="EMBL" id="BPLR01010303">
    <property type="protein sequence ID" value="GIY38432.1"/>
    <property type="molecule type" value="Genomic_DNA"/>
</dbReference>
<comment type="caution">
    <text evidence="2">The sequence shown here is derived from an EMBL/GenBank/DDBJ whole genome shotgun (WGS) entry which is preliminary data.</text>
</comment>
<evidence type="ECO:0000256" key="1">
    <source>
        <dbReference type="SAM" id="MobiDB-lite"/>
    </source>
</evidence>
<dbReference type="AlphaFoldDB" id="A0AAV4T0S5"/>
<reference evidence="2 3" key="1">
    <citation type="submission" date="2021-06" db="EMBL/GenBank/DDBJ databases">
        <title>Caerostris extrusa draft genome.</title>
        <authorList>
            <person name="Kono N."/>
            <person name="Arakawa K."/>
        </authorList>
    </citation>
    <scope>NUCLEOTIDE SEQUENCE [LARGE SCALE GENOMIC DNA]</scope>
</reference>
<evidence type="ECO:0000313" key="3">
    <source>
        <dbReference type="Proteomes" id="UP001054945"/>
    </source>
</evidence>
<name>A0AAV4T0S5_CAEEX</name>
<feature type="region of interest" description="Disordered" evidence="1">
    <location>
        <begin position="1"/>
        <end position="37"/>
    </location>
</feature>
<keyword evidence="3" id="KW-1185">Reference proteome</keyword>
<evidence type="ECO:0000313" key="2">
    <source>
        <dbReference type="EMBL" id="GIY38432.1"/>
    </source>
</evidence>
<accession>A0AAV4T0S5</accession>